<protein>
    <submittedName>
        <fullName evidence="7">Acetyl-coenzyme A synthetase</fullName>
        <ecNumber evidence="7">6.2.1.1</ecNumber>
    </submittedName>
</protein>
<dbReference type="GO" id="GO:0006633">
    <property type="term" value="P:fatty acid biosynthetic process"/>
    <property type="evidence" value="ECO:0007669"/>
    <property type="project" value="TreeGrafter"/>
</dbReference>
<dbReference type="Proteomes" id="UP000693892">
    <property type="component" value="Unassembled WGS sequence"/>
</dbReference>
<dbReference type="RefSeq" id="WP_218116400.1">
    <property type="nucleotide sequence ID" value="NZ_CAJVAP010000043.1"/>
</dbReference>
<keyword evidence="3" id="KW-0547">Nucleotide-binding</keyword>
<evidence type="ECO:0000259" key="5">
    <source>
        <dbReference type="Pfam" id="PF00501"/>
    </source>
</evidence>
<evidence type="ECO:0000259" key="6">
    <source>
        <dbReference type="Pfam" id="PF13193"/>
    </source>
</evidence>
<dbReference type="PANTHER" id="PTHR43605:SF10">
    <property type="entry name" value="ACYL-COA SYNTHETASE MEDIUM CHAIN FAMILY MEMBER 3"/>
    <property type="match status" value="1"/>
</dbReference>
<dbReference type="PROSITE" id="PS00455">
    <property type="entry name" value="AMP_BINDING"/>
    <property type="match status" value="1"/>
</dbReference>
<dbReference type="AlphaFoldDB" id="A0A916K0T8"/>
<dbReference type="InterPro" id="IPR020845">
    <property type="entry name" value="AMP-binding_CS"/>
</dbReference>
<dbReference type="InterPro" id="IPR000873">
    <property type="entry name" value="AMP-dep_synth/lig_dom"/>
</dbReference>
<evidence type="ECO:0000256" key="3">
    <source>
        <dbReference type="ARBA" id="ARBA00022741"/>
    </source>
</evidence>
<accession>A0A916K0T8</accession>
<dbReference type="InterPro" id="IPR051087">
    <property type="entry name" value="Mitochondrial_ACSM"/>
</dbReference>
<evidence type="ECO:0000313" key="8">
    <source>
        <dbReference type="Proteomes" id="UP000693892"/>
    </source>
</evidence>
<comment type="similarity">
    <text evidence="1">Belongs to the ATP-dependent AMP-binding enzyme family.</text>
</comment>
<evidence type="ECO:0000256" key="1">
    <source>
        <dbReference type="ARBA" id="ARBA00006432"/>
    </source>
</evidence>
<comment type="caution">
    <text evidence="7">The sequence shown here is derived from an EMBL/GenBank/DDBJ whole genome shotgun (WGS) entry which is preliminary data.</text>
</comment>
<keyword evidence="2 7" id="KW-0436">Ligase</keyword>
<keyword evidence="4" id="KW-0067">ATP-binding</keyword>
<dbReference type="GO" id="GO:0006637">
    <property type="term" value="P:acyl-CoA metabolic process"/>
    <property type="evidence" value="ECO:0007669"/>
    <property type="project" value="TreeGrafter"/>
</dbReference>
<dbReference type="EC" id="6.2.1.1" evidence="7"/>
<name>A0A916K0T8_9MICO</name>
<gene>
    <name evidence="7" type="primary">acsA_3</name>
    <name evidence="7" type="ORF">LEUCIP111803_02483</name>
</gene>
<dbReference type="InterPro" id="IPR025110">
    <property type="entry name" value="AMP-bd_C"/>
</dbReference>
<keyword evidence="8" id="KW-1185">Reference proteome</keyword>
<dbReference type="EMBL" id="CAJVAP010000043">
    <property type="protein sequence ID" value="CAG7622128.1"/>
    <property type="molecule type" value="Genomic_DNA"/>
</dbReference>
<sequence length="608" mass="66126">MSETSPGDAFFAARDHLLELAKDPARARAEFRWPDVGPDFNWAHDVFDRLAEGNDELALRIIETDVDPGGPEAAFRETTRTFAELKQRSDQVANWLRAQGAKPGDVAMLMLGNRVELWEIMLAALKIGVVILPTSVVLGEHELIDRIERGRVRWVFAAAEDAMKFAGVPGGYRRVGVGFDGPRAGATQDQRAALYDWLRYEESSAGSLAPVAKTTASSDPALIYFTSGTTSLPKIVEHSHTSYPLGHLTTTAWIGVRPGDVHSVVSAPGWGKHAWSSFFAPWNVGAQIVVLNAARFDAERFVDELDRAGVTTFCAPPTVWRMLIQHRLERKPRGLRELVSAGEPLNPEVIARIAEWWGLEIRDGYGQTETTALIGTLPGEPVVPGAMGRPLPGVEVRLVDPVTGEAVGGARTDAGIDAAGIDDAGVDEGEVCLPLDERPVNLMPGYFGDDAATARACRDGLFHTGDVAQRDVDGVLTFIGRTDDIFKSSDFKVSPFEVESALIEHAFVAEAAVVGAPDDTRLNVTKAYVALAAGVAADAETARAILAHAREALPPYMRVRRVEVYELPKTASGKIRRVELRQREIAAFEAGERIPTEWREEDFPGLKA</sequence>
<dbReference type="GO" id="GO:0003987">
    <property type="term" value="F:acetate-CoA ligase activity"/>
    <property type="evidence" value="ECO:0007669"/>
    <property type="project" value="UniProtKB-EC"/>
</dbReference>
<evidence type="ECO:0000256" key="4">
    <source>
        <dbReference type="ARBA" id="ARBA00022840"/>
    </source>
</evidence>
<dbReference type="GO" id="GO:0005524">
    <property type="term" value="F:ATP binding"/>
    <property type="evidence" value="ECO:0007669"/>
    <property type="project" value="UniProtKB-KW"/>
</dbReference>
<dbReference type="PANTHER" id="PTHR43605">
    <property type="entry name" value="ACYL-COENZYME A SYNTHETASE"/>
    <property type="match status" value="1"/>
</dbReference>
<dbReference type="GO" id="GO:0015645">
    <property type="term" value="F:fatty acid ligase activity"/>
    <property type="evidence" value="ECO:0007669"/>
    <property type="project" value="TreeGrafter"/>
</dbReference>
<evidence type="ECO:0000313" key="7">
    <source>
        <dbReference type="EMBL" id="CAG7622128.1"/>
    </source>
</evidence>
<organism evidence="7 8">
    <name type="scientific">Leucobacter soli</name>
    <dbReference type="NCBI Taxonomy" id="2812850"/>
    <lineage>
        <taxon>Bacteria</taxon>
        <taxon>Bacillati</taxon>
        <taxon>Actinomycetota</taxon>
        <taxon>Actinomycetes</taxon>
        <taxon>Micrococcales</taxon>
        <taxon>Microbacteriaceae</taxon>
        <taxon>Leucobacter</taxon>
    </lineage>
</organism>
<proteinExistence type="inferred from homology"/>
<reference evidence="7" key="1">
    <citation type="submission" date="2021-06" db="EMBL/GenBank/DDBJ databases">
        <authorList>
            <person name="Criscuolo A."/>
        </authorList>
    </citation>
    <scope>NUCLEOTIDE SEQUENCE</scope>
    <source>
        <strain evidence="7">CIP111803</strain>
    </source>
</reference>
<dbReference type="GO" id="GO:0004321">
    <property type="term" value="F:fatty-acyl-CoA synthase activity"/>
    <property type="evidence" value="ECO:0007669"/>
    <property type="project" value="TreeGrafter"/>
</dbReference>
<dbReference type="Pfam" id="PF00501">
    <property type="entry name" value="AMP-binding"/>
    <property type="match status" value="1"/>
</dbReference>
<dbReference type="Pfam" id="PF13193">
    <property type="entry name" value="AMP-binding_C"/>
    <property type="match status" value="1"/>
</dbReference>
<feature type="domain" description="AMP-dependent synthetase/ligase" evidence="5">
    <location>
        <begin position="75"/>
        <end position="408"/>
    </location>
</feature>
<evidence type="ECO:0000256" key="2">
    <source>
        <dbReference type="ARBA" id="ARBA00022598"/>
    </source>
</evidence>
<feature type="domain" description="AMP-binding enzyme C-terminal" evidence="6">
    <location>
        <begin position="497"/>
        <end position="574"/>
    </location>
</feature>